<dbReference type="RefSeq" id="WP_111161430.1">
    <property type="nucleotide sequence ID" value="NZ_PCDP01000036.1"/>
</dbReference>
<evidence type="ECO:0000256" key="1">
    <source>
        <dbReference type="SAM" id="Phobius"/>
    </source>
</evidence>
<comment type="caution">
    <text evidence="2">The sequence shown here is derived from an EMBL/GenBank/DDBJ whole genome shotgun (WGS) entry which is preliminary data.</text>
</comment>
<gene>
    <name evidence="2" type="ORF">CPY51_16730</name>
</gene>
<proteinExistence type="predicted"/>
<feature type="transmembrane region" description="Helical" evidence="1">
    <location>
        <begin position="93"/>
        <end position="112"/>
    </location>
</feature>
<name>A0A2W4CQU4_9HYPH</name>
<reference evidence="2 3" key="1">
    <citation type="journal article" date="2018" name="Sci. Rep.">
        <title>Rhizobium tumorigenes sp. nov., a novel plant tumorigenic bacterium isolated from cane gall tumors on thornless blackberry.</title>
        <authorList>
            <person name="Kuzmanovi N."/>
            <person name="Smalla K."/>
            <person name="Gronow S."/>
            <person name="PuBawska J."/>
        </authorList>
    </citation>
    <scope>NUCLEOTIDE SEQUENCE [LARGE SCALE GENOMIC DNA]</scope>
    <source>
        <strain evidence="2 3">CCBAU 85046</strain>
    </source>
</reference>
<evidence type="ECO:0000313" key="2">
    <source>
        <dbReference type="EMBL" id="PZM13238.1"/>
    </source>
</evidence>
<keyword evidence="1" id="KW-1133">Transmembrane helix</keyword>
<sequence length="383" mass="42653">MNRIAKRVVLHFPGFEPLDAAAHRARYGRSARQSASAWDYSAEMGELEDFGAAPYFDIRTKGEEWETHSRIHVLDHNEIVTRLNGRNLLVRLLTGYLAALRVAFGGGLVGYFRHAWRFGLFFIFPFLLILIGLLISLAIVLAPHVAGLPNWTLLLAVPIATAFFVYLFAPQAERLHTMHLFSDWELAVAMGGSNDASVERWIEACAASARKAFDEPADEYVVSSHSMGSSAAAHVIGLLLEREPDLFAGKRVVFSTLGSAILQCALLHSASVLRSRVGVIARCKQIFWTDVHCLTDAIHFYKAQVAALCGESEAPQATIVFIRFKTMLTEEHYRRIKMDFLRVHRQYVLGPDRRAAFDFTLMTAGPLPASDFAGFTQSKMPAL</sequence>
<feature type="transmembrane region" description="Helical" evidence="1">
    <location>
        <begin position="148"/>
        <end position="169"/>
    </location>
</feature>
<keyword evidence="1" id="KW-0472">Membrane</keyword>
<keyword evidence="3" id="KW-1185">Reference proteome</keyword>
<protein>
    <recommendedName>
        <fullName evidence="4">Transmembrane protein</fullName>
    </recommendedName>
</protein>
<feature type="transmembrane region" description="Helical" evidence="1">
    <location>
        <begin position="119"/>
        <end position="142"/>
    </location>
</feature>
<dbReference type="EMBL" id="PCDP01000036">
    <property type="protein sequence ID" value="PZM13238.1"/>
    <property type="molecule type" value="Genomic_DNA"/>
</dbReference>
<keyword evidence="1" id="KW-0812">Transmembrane</keyword>
<dbReference type="Proteomes" id="UP000248925">
    <property type="component" value="Unassembled WGS sequence"/>
</dbReference>
<dbReference type="OrthoDB" id="7257484at2"/>
<evidence type="ECO:0008006" key="4">
    <source>
        <dbReference type="Google" id="ProtNLM"/>
    </source>
</evidence>
<dbReference type="AlphaFoldDB" id="A0A2W4CQU4"/>
<evidence type="ECO:0000313" key="3">
    <source>
        <dbReference type="Proteomes" id="UP000248925"/>
    </source>
</evidence>
<accession>A0A2W4CQU4</accession>
<organism evidence="2 3">
    <name type="scientific">Rhizobium tubonense</name>
    <dbReference type="NCBI Taxonomy" id="484088"/>
    <lineage>
        <taxon>Bacteria</taxon>
        <taxon>Pseudomonadati</taxon>
        <taxon>Pseudomonadota</taxon>
        <taxon>Alphaproteobacteria</taxon>
        <taxon>Hyphomicrobiales</taxon>
        <taxon>Rhizobiaceae</taxon>
        <taxon>Rhizobium/Agrobacterium group</taxon>
        <taxon>Rhizobium</taxon>
    </lineage>
</organism>